<evidence type="ECO:0000313" key="2">
    <source>
        <dbReference type="Proteomes" id="UP000187495"/>
    </source>
</evidence>
<protein>
    <submittedName>
        <fullName evidence="1">Uncharacterized protein</fullName>
    </submittedName>
</protein>
<organism evidence="1 2">
    <name type="scientific">Moraxella cuniculi DSM 21768</name>
    <dbReference type="NCBI Taxonomy" id="1122245"/>
    <lineage>
        <taxon>Bacteria</taxon>
        <taxon>Pseudomonadati</taxon>
        <taxon>Pseudomonadota</taxon>
        <taxon>Gammaproteobacteria</taxon>
        <taxon>Moraxellales</taxon>
        <taxon>Moraxellaceae</taxon>
        <taxon>Moraxella</taxon>
    </lineage>
</organism>
<evidence type="ECO:0000313" key="1">
    <source>
        <dbReference type="EMBL" id="SIR77771.1"/>
    </source>
</evidence>
<dbReference type="RefSeq" id="WP_076554515.1">
    <property type="nucleotide sequence ID" value="NZ_FTNU01000002.1"/>
</dbReference>
<sequence length="167" mass="19297">MSDTKPIVVLVAAASPKEAEIVASRIMWHYKHIGIKTAMIHTKTQADYVWLKKLMNRNYQLIIIYNDYRICRNARAAKAKAVSWGDVAVRLSLHIDTDPIVHHQRQYGDDNADEIIDSLIDSYRKMQRYHFGSIRHRTIETNGEYGLLKACGMAVDLIKRLKNNQFI</sequence>
<keyword evidence="2" id="KW-1185">Reference proteome</keyword>
<gene>
    <name evidence="1" type="ORF">SAMN02745664_10215</name>
</gene>
<dbReference type="AlphaFoldDB" id="A0A1N7DPU0"/>
<reference evidence="2" key="1">
    <citation type="submission" date="2017-01" db="EMBL/GenBank/DDBJ databases">
        <authorList>
            <person name="Varghese N."/>
            <person name="Submissions S."/>
        </authorList>
    </citation>
    <scope>NUCLEOTIDE SEQUENCE [LARGE SCALE GENOMIC DNA]</scope>
    <source>
        <strain evidence="2">DSM 21768</strain>
    </source>
</reference>
<dbReference type="Proteomes" id="UP000187495">
    <property type="component" value="Unassembled WGS sequence"/>
</dbReference>
<dbReference type="EMBL" id="FTNU01000002">
    <property type="protein sequence ID" value="SIR77771.1"/>
    <property type="molecule type" value="Genomic_DNA"/>
</dbReference>
<name>A0A1N7DPU0_9GAMM</name>
<proteinExistence type="predicted"/>
<accession>A0A1N7DPU0</accession>
<dbReference type="STRING" id="34061.B0189_05795"/>